<dbReference type="Proteomes" id="UP001295423">
    <property type="component" value="Unassembled WGS sequence"/>
</dbReference>
<comment type="caution">
    <text evidence="3">The sequence shown here is derived from an EMBL/GenBank/DDBJ whole genome shotgun (WGS) entry which is preliminary data.</text>
</comment>
<feature type="region of interest" description="Disordered" evidence="1">
    <location>
        <begin position="24"/>
        <end position="44"/>
    </location>
</feature>
<feature type="region of interest" description="Disordered" evidence="1">
    <location>
        <begin position="239"/>
        <end position="323"/>
    </location>
</feature>
<proteinExistence type="predicted"/>
<dbReference type="EMBL" id="CAKOGP040000435">
    <property type="protein sequence ID" value="CAJ1934982.1"/>
    <property type="molecule type" value="Genomic_DNA"/>
</dbReference>
<feature type="region of interest" description="Disordered" evidence="1">
    <location>
        <begin position="513"/>
        <end position="535"/>
    </location>
</feature>
<evidence type="ECO:0000313" key="3">
    <source>
        <dbReference type="EMBL" id="CAJ1934982.1"/>
    </source>
</evidence>
<sequence length="573" mass="60405">MKLNVLGLMALAAFAAPSLTEAKKNNGNGKNSGGGSTTTTTTTSGTGGGNNIGLCADQSVCLSFTTPVAETGGCSLSGTCGVKVCMVLDTTQSGCAKDGPISHLCAASEGGCAAYASDGSPLTGKGSSSDCSSDIFSGKCEPSSSQTKITMCQIGEPGETLYWALKDSSTTDTGPYDYTGTYTFDNDGTTCSPTISCEGGQLENIQCADPNNGMYDSTRVWKYEIPSAGSCSVCTAEPDPTPFPTSGPTSPPTPVPTSGPTPVPTSGPTPTPTPVPTSGPTYSPTSTPTGSPVAPPPTPEIQPTPTAPTPGTTTDNAGSNGDPHFKTWVGEHFEYHGQCDLVLAKDANFADGLGLDVQIRTKLVRFWSYIKSAAIRIGNDVFEIEGSANGVEDVRYWINMEFQGKVDTVGGFPLKILPANKGSKRFIQIDLSSKYPGAMIEMQLWKEFVKVDFINPTAEAFGNTVGMLGEFKTGKTLARDGATVVDDFHALGNEWQVVPTELMLFHQTEHPQFPSKCIEPEDPRGDRRRRLEESSVNVEDAEKACSALTDELDRKDCVYDIIATQDMDMAGAY</sequence>
<evidence type="ECO:0008006" key="5">
    <source>
        <dbReference type="Google" id="ProtNLM"/>
    </source>
</evidence>
<reference evidence="3" key="1">
    <citation type="submission" date="2023-08" db="EMBL/GenBank/DDBJ databases">
        <authorList>
            <person name="Audoor S."/>
            <person name="Bilcke G."/>
        </authorList>
    </citation>
    <scope>NUCLEOTIDE SEQUENCE</scope>
</reference>
<accession>A0AAD2FFK2</accession>
<evidence type="ECO:0000256" key="1">
    <source>
        <dbReference type="SAM" id="MobiDB-lite"/>
    </source>
</evidence>
<name>A0AAD2FFK2_9STRA</name>
<feature type="compositionally biased region" description="Low complexity" evidence="1">
    <location>
        <begin position="278"/>
        <end position="292"/>
    </location>
</feature>
<feature type="chain" id="PRO_5042122708" description="VWFD domain-containing protein" evidence="2">
    <location>
        <begin position="23"/>
        <end position="573"/>
    </location>
</feature>
<organism evidence="3 4">
    <name type="scientific">Cylindrotheca closterium</name>
    <dbReference type="NCBI Taxonomy" id="2856"/>
    <lineage>
        <taxon>Eukaryota</taxon>
        <taxon>Sar</taxon>
        <taxon>Stramenopiles</taxon>
        <taxon>Ochrophyta</taxon>
        <taxon>Bacillariophyta</taxon>
        <taxon>Bacillariophyceae</taxon>
        <taxon>Bacillariophycidae</taxon>
        <taxon>Bacillariales</taxon>
        <taxon>Bacillariaceae</taxon>
        <taxon>Cylindrotheca</taxon>
    </lineage>
</organism>
<gene>
    <name evidence="3" type="ORF">CYCCA115_LOCUS4319</name>
</gene>
<feature type="compositionally biased region" description="Pro residues" evidence="1">
    <location>
        <begin position="293"/>
        <end position="308"/>
    </location>
</feature>
<feature type="compositionally biased region" description="Basic and acidic residues" evidence="1">
    <location>
        <begin position="518"/>
        <end position="533"/>
    </location>
</feature>
<feature type="compositionally biased region" description="Pro residues" evidence="1">
    <location>
        <begin position="239"/>
        <end position="277"/>
    </location>
</feature>
<feature type="signal peptide" evidence="2">
    <location>
        <begin position="1"/>
        <end position="22"/>
    </location>
</feature>
<keyword evidence="2" id="KW-0732">Signal</keyword>
<evidence type="ECO:0000256" key="2">
    <source>
        <dbReference type="SAM" id="SignalP"/>
    </source>
</evidence>
<dbReference type="AlphaFoldDB" id="A0AAD2FFK2"/>
<keyword evidence="4" id="KW-1185">Reference proteome</keyword>
<evidence type="ECO:0000313" key="4">
    <source>
        <dbReference type="Proteomes" id="UP001295423"/>
    </source>
</evidence>
<protein>
    <recommendedName>
        <fullName evidence="5">VWFD domain-containing protein</fullName>
    </recommendedName>
</protein>